<evidence type="ECO:0000313" key="7">
    <source>
        <dbReference type="EMBL" id="CEN33132.1"/>
    </source>
</evidence>
<evidence type="ECO:0000256" key="5">
    <source>
        <dbReference type="ARBA" id="ARBA00023136"/>
    </source>
</evidence>
<feature type="transmembrane region" description="Helical" evidence="6">
    <location>
        <begin position="302"/>
        <end position="320"/>
    </location>
</feature>
<feature type="transmembrane region" description="Helical" evidence="6">
    <location>
        <begin position="401"/>
        <end position="420"/>
    </location>
</feature>
<feature type="transmembrane region" description="Helical" evidence="6">
    <location>
        <begin position="12"/>
        <end position="32"/>
    </location>
</feature>
<dbReference type="eggNOG" id="COG2244">
    <property type="taxonomic scope" value="Bacteria"/>
</dbReference>
<feature type="transmembrane region" description="Helical" evidence="6">
    <location>
        <begin position="114"/>
        <end position="135"/>
    </location>
</feature>
<feature type="transmembrane region" description="Helical" evidence="6">
    <location>
        <begin position="223"/>
        <end position="243"/>
    </location>
</feature>
<protein>
    <submittedName>
        <fullName evidence="7">Polysaccharide biosynthesis protein</fullName>
    </submittedName>
</protein>
<accession>A0A0B7H5B1</accession>
<evidence type="ECO:0000313" key="8">
    <source>
        <dbReference type="Proteomes" id="UP000038055"/>
    </source>
</evidence>
<feature type="transmembrane region" description="Helical" evidence="6">
    <location>
        <begin position="372"/>
        <end position="395"/>
    </location>
</feature>
<dbReference type="GO" id="GO:0005886">
    <property type="term" value="C:plasma membrane"/>
    <property type="evidence" value="ECO:0007669"/>
    <property type="project" value="UniProtKB-SubCell"/>
</dbReference>
<dbReference type="STRING" id="28189.CCYN74_300010"/>
<evidence type="ECO:0000256" key="6">
    <source>
        <dbReference type="SAM" id="Phobius"/>
    </source>
</evidence>
<reference evidence="8" key="1">
    <citation type="submission" date="2015-01" db="EMBL/GenBank/DDBJ databases">
        <authorList>
            <person name="MANFREDI Pablo"/>
        </authorList>
    </citation>
    <scope>NUCLEOTIDE SEQUENCE [LARGE SCALE GENOMIC DNA]</scope>
    <source>
        <strain evidence="8">Ccyn2B</strain>
    </source>
</reference>
<sequence>MSKLQKLFKHTFIYGLATVLPRVISLILTRLYVQELDSTADFGVYSGLFVYLILGNVLLSYGMETAFFRFMNKEEDKRKVQSTALISLFFSSLSFFVVALFARNFISEWLQYDVNLIAFCIIILTLDALVVIPFAQLRNEGKSLTYVIIKIGNVTVNLLLNLFFFLLLPKLKDNAFWDFFYFENQVYYIFISNIMASLLTFVVLLPIYFKIRLDFSFVLWKKMFRYAFPVLIAGIAFAVNEGFDRVFLRMLLPVETADNTIGIYSACYKMGVFMTLFVTAYKLGVEPFFFSNAQDKNAPQTYALVTEYFTIFGAFILLFITVFTDIFKLILINNPTYWEALWVVPVVLLANLCLGIYHSLSVWYKVTDRTHFGAYISILGMVITILLNFLLIPVISYKGAALATLATYLVMMLVSYFVGQRKYPIPYNINKILFYLIFSVLASFFTFYIFDRNMYVGTFLLLLYIFVVFQKEAGIRKMLKGYLSKKKV</sequence>
<keyword evidence="5 6" id="KW-0472">Membrane</keyword>
<dbReference type="PANTHER" id="PTHR30250">
    <property type="entry name" value="PST FAMILY PREDICTED COLANIC ACID TRANSPORTER"/>
    <property type="match status" value="1"/>
</dbReference>
<keyword evidence="2" id="KW-1003">Cell membrane</keyword>
<evidence type="ECO:0000256" key="1">
    <source>
        <dbReference type="ARBA" id="ARBA00004651"/>
    </source>
</evidence>
<evidence type="ECO:0000256" key="2">
    <source>
        <dbReference type="ARBA" id="ARBA00022475"/>
    </source>
</evidence>
<dbReference type="InterPro" id="IPR050833">
    <property type="entry name" value="Poly_Biosynth_Transport"/>
</dbReference>
<gene>
    <name evidence="7" type="ORF">CCYN2B_140060</name>
</gene>
<keyword evidence="4 6" id="KW-1133">Transmembrane helix</keyword>
<dbReference type="Pfam" id="PF01943">
    <property type="entry name" value="Polysacc_synt"/>
    <property type="match status" value="1"/>
</dbReference>
<feature type="transmembrane region" description="Helical" evidence="6">
    <location>
        <begin position="456"/>
        <end position="475"/>
    </location>
</feature>
<organism evidence="7 8">
    <name type="scientific">Capnocytophaga cynodegmi</name>
    <dbReference type="NCBI Taxonomy" id="28189"/>
    <lineage>
        <taxon>Bacteria</taxon>
        <taxon>Pseudomonadati</taxon>
        <taxon>Bacteroidota</taxon>
        <taxon>Flavobacteriia</taxon>
        <taxon>Flavobacteriales</taxon>
        <taxon>Flavobacteriaceae</taxon>
        <taxon>Capnocytophaga</taxon>
    </lineage>
</organism>
<dbReference type="AlphaFoldDB" id="A0A0B7H5B1"/>
<feature type="transmembrane region" description="Helical" evidence="6">
    <location>
        <begin position="263"/>
        <end position="281"/>
    </location>
</feature>
<evidence type="ECO:0000256" key="3">
    <source>
        <dbReference type="ARBA" id="ARBA00022692"/>
    </source>
</evidence>
<feature type="transmembrane region" description="Helical" evidence="6">
    <location>
        <begin position="432"/>
        <end position="450"/>
    </location>
</feature>
<keyword evidence="3 6" id="KW-0812">Transmembrane</keyword>
<name>A0A0B7H5B1_9FLAO</name>
<dbReference type="Proteomes" id="UP000038055">
    <property type="component" value="Unassembled WGS sequence"/>
</dbReference>
<feature type="transmembrane region" description="Helical" evidence="6">
    <location>
        <begin position="147"/>
        <end position="167"/>
    </location>
</feature>
<dbReference type="PANTHER" id="PTHR30250:SF11">
    <property type="entry name" value="O-ANTIGEN TRANSPORTER-RELATED"/>
    <property type="match status" value="1"/>
</dbReference>
<comment type="subcellular location">
    <subcellularLocation>
        <location evidence="1">Cell membrane</location>
        <topology evidence="1">Multi-pass membrane protein</topology>
    </subcellularLocation>
</comment>
<dbReference type="EMBL" id="CDOD01000006">
    <property type="protein sequence ID" value="CEN33132.1"/>
    <property type="molecule type" value="Genomic_DNA"/>
</dbReference>
<dbReference type="InterPro" id="IPR002797">
    <property type="entry name" value="Polysacc_synth"/>
</dbReference>
<feature type="transmembrane region" description="Helical" evidence="6">
    <location>
        <begin position="84"/>
        <end position="102"/>
    </location>
</feature>
<evidence type="ECO:0000256" key="4">
    <source>
        <dbReference type="ARBA" id="ARBA00022989"/>
    </source>
</evidence>
<feature type="transmembrane region" description="Helical" evidence="6">
    <location>
        <begin position="340"/>
        <end position="360"/>
    </location>
</feature>
<feature type="transmembrane region" description="Helical" evidence="6">
    <location>
        <begin position="44"/>
        <end position="63"/>
    </location>
</feature>
<feature type="transmembrane region" description="Helical" evidence="6">
    <location>
        <begin position="187"/>
        <end position="211"/>
    </location>
</feature>
<proteinExistence type="predicted"/>
<keyword evidence="8" id="KW-1185">Reference proteome</keyword>
<dbReference type="RefSeq" id="WP_041990628.1">
    <property type="nucleotide sequence ID" value="NZ_CDOD01000006.1"/>
</dbReference>